<dbReference type="CDD" id="cd07989">
    <property type="entry name" value="LPLAT_AGPAT-like"/>
    <property type="match status" value="1"/>
</dbReference>
<dbReference type="RefSeq" id="WP_208211551.1">
    <property type="nucleotide sequence ID" value="NZ_CP074404.1"/>
</dbReference>
<comment type="caution">
    <text evidence="5">The sequence shown here is derived from an EMBL/GenBank/DDBJ whole genome shotgun (WGS) entry which is preliminary data.</text>
</comment>
<accession>A0ABS3SDT4</accession>
<dbReference type="Pfam" id="PF01553">
    <property type="entry name" value="Acyltransferase"/>
    <property type="match status" value="1"/>
</dbReference>
<keyword evidence="1" id="KW-0808">Transferase</keyword>
<evidence type="ECO:0000313" key="5">
    <source>
        <dbReference type="EMBL" id="MBO3083905.1"/>
    </source>
</evidence>
<feature type="region of interest" description="Disordered" evidence="3">
    <location>
        <begin position="226"/>
        <end position="252"/>
    </location>
</feature>
<sequence length="252" mass="27046">MHPPARSNRAFRNVARIVRPVLGAMTRPDWSGTENFPREGGFIVAANHMTNIDPLTFAHFLWDNGVAPKVLAKASLFSVPVLGQVLRATGQIPVFRNTASAGESLTAAVTAIQDGDVVAVFPEGTLTRDPDLWPMVGKTGIARLALTTQAPVIPVAQWGPQLLLARYGKVLKPIPRKKITIVAGPPVVLDDLYGRPQDTATLREATERVMDAITVLLAGVRGGTPPSVRYDMRKPATRVERPGADPTGTEPA</sequence>
<evidence type="ECO:0000256" key="2">
    <source>
        <dbReference type="ARBA" id="ARBA00023315"/>
    </source>
</evidence>
<evidence type="ECO:0000256" key="1">
    <source>
        <dbReference type="ARBA" id="ARBA00022679"/>
    </source>
</evidence>
<dbReference type="InterPro" id="IPR002123">
    <property type="entry name" value="Plipid/glycerol_acylTrfase"/>
</dbReference>
<dbReference type="PANTHER" id="PTHR10434:SF55">
    <property type="entry name" value="POSSIBLE ACYLTRANSFERASE"/>
    <property type="match status" value="1"/>
</dbReference>
<keyword evidence="6" id="KW-1185">Reference proteome</keyword>
<dbReference type="PANTHER" id="PTHR10434">
    <property type="entry name" value="1-ACYL-SN-GLYCEROL-3-PHOSPHATE ACYLTRANSFERASE"/>
    <property type="match status" value="1"/>
</dbReference>
<name>A0ABS3SDT4_9CELL</name>
<dbReference type="Proteomes" id="UP000678317">
    <property type="component" value="Unassembled WGS sequence"/>
</dbReference>
<evidence type="ECO:0000313" key="6">
    <source>
        <dbReference type="Proteomes" id="UP000678317"/>
    </source>
</evidence>
<dbReference type="EMBL" id="JAGFBM010000001">
    <property type="protein sequence ID" value="MBO3083905.1"/>
    <property type="molecule type" value="Genomic_DNA"/>
</dbReference>
<feature type="compositionally biased region" description="Basic and acidic residues" evidence="3">
    <location>
        <begin position="230"/>
        <end position="243"/>
    </location>
</feature>
<organism evidence="5 6">
    <name type="scientific">Cellulomonas fengjieae</name>
    <dbReference type="NCBI Taxonomy" id="2819978"/>
    <lineage>
        <taxon>Bacteria</taxon>
        <taxon>Bacillati</taxon>
        <taxon>Actinomycetota</taxon>
        <taxon>Actinomycetes</taxon>
        <taxon>Micrococcales</taxon>
        <taxon>Cellulomonadaceae</taxon>
        <taxon>Cellulomonas</taxon>
    </lineage>
</organism>
<gene>
    <name evidence="5" type="ORF">J4035_04570</name>
</gene>
<proteinExistence type="predicted"/>
<dbReference type="GO" id="GO:0016746">
    <property type="term" value="F:acyltransferase activity"/>
    <property type="evidence" value="ECO:0007669"/>
    <property type="project" value="UniProtKB-KW"/>
</dbReference>
<protein>
    <submittedName>
        <fullName evidence="5">1-acyl-sn-glycerol-3-phosphate acyltransferase</fullName>
    </submittedName>
</protein>
<feature type="domain" description="Phospholipid/glycerol acyltransferase" evidence="4">
    <location>
        <begin position="42"/>
        <end position="160"/>
    </location>
</feature>
<dbReference type="SMART" id="SM00563">
    <property type="entry name" value="PlsC"/>
    <property type="match status" value="1"/>
</dbReference>
<evidence type="ECO:0000259" key="4">
    <source>
        <dbReference type="SMART" id="SM00563"/>
    </source>
</evidence>
<dbReference type="SUPFAM" id="SSF69593">
    <property type="entry name" value="Glycerol-3-phosphate (1)-acyltransferase"/>
    <property type="match status" value="1"/>
</dbReference>
<reference evidence="5 6" key="1">
    <citation type="submission" date="2021-03" db="EMBL/GenBank/DDBJ databases">
        <title>novel species in genus Cellulomonas.</title>
        <authorList>
            <person name="Zhang G."/>
        </authorList>
    </citation>
    <scope>NUCLEOTIDE SEQUENCE [LARGE SCALE GENOMIC DNA]</scope>
    <source>
        <strain evidence="6">zg-ZUI188</strain>
    </source>
</reference>
<keyword evidence="2 5" id="KW-0012">Acyltransferase</keyword>
<evidence type="ECO:0000256" key="3">
    <source>
        <dbReference type="SAM" id="MobiDB-lite"/>
    </source>
</evidence>